<comment type="subcellular location">
    <subcellularLocation>
        <location evidence="1">Cell membrane</location>
        <topology evidence="1">Multi-pass membrane protein</topology>
    </subcellularLocation>
</comment>
<evidence type="ECO:0000256" key="8">
    <source>
        <dbReference type="ARBA" id="ARBA00023136"/>
    </source>
</evidence>
<keyword evidence="5 10" id="KW-0812">Transmembrane</keyword>
<evidence type="ECO:0000256" key="9">
    <source>
        <dbReference type="ARBA" id="ARBA00031636"/>
    </source>
</evidence>
<keyword evidence="4" id="KW-1003">Cell membrane</keyword>
<proteinExistence type="predicted"/>
<evidence type="ECO:0000256" key="7">
    <source>
        <dbReference type="ARBA" id="ARBA00023065"/>
    </source>
</evidence>
<feature type="transmembrane region" description="Helical" evidence="10">
    <location>
        <begin position="243"/>
        <end position="271"/>
    </location>
</feature>
<dbReference type="PIRSF" id="PIRSF006603">
    <property type="entry name" value="DinF"/>
    <property type="match status" value="1"/>
</dbReference>
<dbReference type="NCBIfam" id="TIGR00797">
    <property type="entry name" value="matE"/>
    <property type="match status" value="1"/>
</dbReference>
<feature type="transmembrane region" description="Helical" evidence="10">
    <location>
        <begin position="277"/>
        <end position="302"/>
    </location>
</feature>
<comment type="caution">
    <text evidence="11">The sequence shown here is derived from an EMBL/GenBank/DDBJ whole genome shotgun (WGS) entry which is preliminary data.</text>
</comment>
<dbReference type="InterPro" id="IPR002528">
    <property type="entry name" value="MATE_fam"/>
</dbReference>
<feature type="transmembrane region" description="Helical" evidence="10">
    <location>
        <begin position="128"/>
        <end position="152"/>
    </location>
</feature>
<feature type="transmembrane region" description="Helical" evidence="10">
    <location>
        <begin position="322"/>
        <end position="341"/>
    </location>
</feature>
<evidence type="ECO:0000256" key="1">
    <source>
        <dbReference type="ARBA" id="ARBA00004651"/>
    </source>
</evidence>
<feature type="transmembrane region" description="Helical" evidence="10">
    <location>
        <begin position="394"/>
        <end position="415"/>
    </location>
</feature>
<dbReference type="AlphaFoldDB" id="A0A098LBS8"/>
<organism evidence="11 12">
    <name type="scientific">Sporocytophaga myxococcoides</name>
    <dbReference type="NCBI Taxonomy" id="153721"/>
    <lineage>
        <taxon>Bacteria</taxon>
        <taxon>Pseudomonadati</taxon>
        <taxon>Bacteroidota</taxon>
        <taxon>Cytophagia</taxon>
        <taxon>Cytophagales</taxon>
        <taxon>Cytophagaceae</taxon>
        <taxon>Sporocytophaga</taxon>
    </lineage>
</organism>
<evidence type="ECO:0000256" key="4">
    <source>
        <dbReference type="ARBA" id="ARBA00022475"/>
    </source>
</evidence>
<dbReference type="eggNOG" id="COG0534">
    <property type="taxonomic scope" value="Bacteria"/>
</dbReference>
<keyword evidence="3" id="KW-0050">Antiport</keyword>
<dbReference type="Pfam" id="PF01554">
    <property type="entry name" value="MatE"/>
    <property type="match status" value="2"/>
</dbReference>
<evidence type="ECO:0000256" key="6">
    <source>
        <dbReference type="ARBA" id="ARBA00022989"/>
    </source>
</evidence>
<feature type="transmembrane region" description="Helical" evidence="10">
    <location>
        <begin position="164"/>
        <end position="186"/>
    </location>
</feature>
<dbReference type="InterPro" id="IPR050222">
    <property type="entry name" value="MATE_MdtK"/>
</dbReference>
<evidence type="ECO:0000256" key="3">
    <source>
        <dbReference type="ARBA" id="ARBA00022449"/>
    </source>
</evidence>
<feature type="transmembrane region" description="Helical" evidence="10">
    <location>
        <begin position="98"/>
        <end position="122"/>
    </location>
</feature>
<dbReference type="Proteomes" id="UP000030185">
    <property type="component" value="Unassembled WGS sequence"/>
</dbReference>
<reference evidence="11 12" key="1">
    <citation type="submission" date="2014-09" db="EMBL/GenBank/DDBJ databases">
        <title>Sporocytophaga myxococcoides PG-01 genome sequencing.</title>
        <authorList>
            <person name="Liu L."/>
            <person name="Gao P.J."/>
            <person name="Chen G.J."/>
            <person name="Wang L.S."/>
        </authorList>
    </citation>
    <scope>NUCLEOTIDE SEQUENCE [LARGE SCALE GENOMIC DNA]</scope>
    <source>
        <strain evidence="11 12">PG-01</strain>
    </source>
</reference>
<dbReference type="RefSeq" id="WP_045459579.1">
    <property type="nucleotide sequence ID" value="NZ_BBLT01000002.1"/>
</dbReference>
<evidence type="ECO:0000256" key="5">
    <source>
        <dbReference type="ARBA" id="ARBA00022692"/>
    </source>
</evidence>
<accession>A0A098LBS8</accession>
<feature type="transmembrane region" description="Helical" evidence="10">
    <location>
        <begin position="55"/>
        <end position="78"/>
    </location>
</feature>
<keyword evidence="2" id="KW-0813">Transport</keyword>
<dbReference type="GO" id="GO:0015297">
    <property type="term" value="F:antiporter activity"/>
    <property type="evidence" value="ECO:0007669"/>
    <property type="project" value="UniProtKB-KW"/>
</dbReference>
<sequence>MIFSSWFRDNLKEYKETLRIAYPVVLSQFGHISVGVADSIMVGGLGSIPLASATFAFSVFVPFMMFAIGLTYGISPLVAKADGEQNHLEIRKILKHSIVLNVIAAIVLSGGLLFAAPLLQYFQQPQEVLALAIPFFKILVWSLVPLILFQIWKQFAEGLAITRQAMYITVIANVLNLLLNYLLIYGHYGFPKLGTSGAAVATLIARIFMAISIFIFVIKYSRTNIFIKGMQKISYSFREFKRLFRVSIAVGSQLAFETGAFGMAAIMIGWLGASEMAAHHIALNMAAVSYMGATGIGAAATVRVGNELGRKDYAAVRNAGKAAFHLVVLYMSFCALVFILFRHDLPWFYINEESICKMAASLLLISAFFQLSDGIQVVYLGALRGLEDVKMPTAIALLAYWVIALPLGYVFAFVLKMGVEGVWYGLLIGLTIAALLLYYRFEKKSKELGWS</sequence>
<dbReference type="STRING" id="153721.MYP_1100"/>
<evidence type="ECO:0000256" key="10">
    <source>
        <dbReference type="SAM" id="Phobius"/>
    </source>
</evidence>
<feature type="transmembrane region" description="Helical" evidence="10">
    <location>
        <begin position="198"/>
        <end position="222"/>
    </location>
</feature>
<dbReference type="GO" id="GO:0005886">
    <property type="term" value="C:plasma membrane"/>
    <property type="evidence" value="ECO:0007669"/>
    <property type="project" value="UniProtKB-SubCell"/>
</dbReference>
<keyword evidence="6 10" id="KW-1133">Transmembrane helix</keyword>
<keyword evidence="8 10" id="KW-0472">Membrane</keyword>
<dbReference type="CDD" id="cd13131">
    <property type="entry name" value="MATE_NorM_like"/>
    <property type="match status" value="1"/>
</dbReference>
<dbReference type="PANTHER" id="PTHR43298:SF2">
    <property type="entry name" value="FMN_FAD EXPORTER YEEO-RELATED"/>
    <property type="match status" value="1"/>
</dbReference>
<name>A0A098LBS8_9BACT</name>
<feature type="transmembrane region" description="Helical" evidence="10">
    <location>
        <begin position="421"/>
        <end position="439"/>
    </location>
</feature>
<evidence type="ECO:0000256" key="2">
    <source>
        <dbReference type="ARBA" id="ARBA00022448"/>
    </source>
</evidence>
<feature type="transmembrane region" description="Helical" evidence="10">
    <location>
        <begin position="20"/>
        <end position="43"/>
    </location>
</feature>
<dbReference type="GO" id="GO:0042910">
    <property type="term" value="F:xenobiotic transmembrane transporter activity"/>
    <property type="evidence" value="ECO:0007669"/>
    <property type="project" value="InterPro"/>
</dbReference>
<evidence type="ECO:0000313" key="12">
    <source>
        <dbReference type="Proteomes" id="UP000030185"/>
    </source>
</evidence>
<dbReference type="EMBL" id="BBLT01000002">
    <property type="protein sequence ID" value="GAL83872.1"/>
    <property type="molecule type" value="Genomic_DNA"/>
</dbReference>
<dbReference type="InterPro" id="IPR048279">
    <property type="entry name" value="MdtK-like"/>
</dbReference>
<dbReference type="GO" id="GO:0006811">
    <property type="term" value="P:monoatomic ion transport"/>
    <property type="evidence" value="ECO:0007669"/>
    <property type="project" value="UniProtKB-KW"/>
</dbReference>
<keyword evidence="7" id="KW-0406">Ion transport</keyword>
<dbReference type="PANTHER" id="PTHR43298">
    <property type="entry name" value="MULTIDRUG RESISTANCE PROTEIN NORM-RELATED"/>
    <property type="match status" value="1"/>
</dbReference>
<dbReference type="OrthoDB" id="9780160at2"/>
<keyword evidence="12" id="KW-1185">Reference proteome</keyword>
<evidence type="ECO:0000313" key="11">
    <source>
        <dbReference type="EMBL" id="GAL83872.1"/>
    </source>
</evidence>
<protein>
    <recommendedName>
        <fullName evidence="9">Multidrug-efflux transporter</fullName>
    </recommendedName>
</protein>
<gene>
    <name evidence="11" type="ORF">MYP_1100</name>
</gene>